<dbReference type="PANTHER" id="PTHR43114">
    <property type="entry name" value="ADENINE DEAMINASE"/>
    <property type="match status" value="1"/>
</dbReference>
<dbReference type="Gene3D" id="3.20.20.140">
    <property type="entry name" value="Metal-dependent hydrolases"/>
    <property type="match status" value="1"/>
</dbReference>
<gene>
    <name evidence="7" type="primary">add</name>
    <name evidence="7" type="ORF">KDL28_12135</name>
</gene>
<dbReference type="Pfam" id="PF00962">
    <property type="entry name" value="A_deaminase"/>
    <property type="match status" value="1"/>
</dbReference>
<dbReference type="SUPFAM" id="SSF51556">
    <property type="entry name" value="Metallo-dependent hydrolases"/>
    <property type="match status" value="1"/>
</dbReference>
<keyword evidence="8" id="KW-1185">Reference proteome</keyword>
<evidence type="ECO:0000256" key="5">
    <source>
        <dbReference type="ARBA" id="ARBA00022833"/>
    </source>
</evidence>
<keyword evidence="3" id="KW-0479">Metal-binding</keyword>
<dbReference type="InterPro" id="IPR006330">
    <property type="entry name" value="Ado/ade_deaminase"/>
</dbReference>
<dbReference type="InterPro" id="IPR032466">
    <property type="entry name" value="Metal_Hydrolase"/>
</dbReference>
<evidence type="ECO:0000256" key="1">
    <source>
        <dbReference type="ARBA" id="ARBA00001947"/>
    </source>
</evidence>
<feature type="domain" description="Adenosine deaminase" evidence="6">
    <location>
        <begin position="13"/>
        <end position="321"/>
    </location>
</feature>
<sequence>MAPPAHRDLRSLPKAHLHVHLESTVRPATLAEIARGNGLPAPPSPALFAGFGAFAEHSGAVRDVLCRPDDFRRIAVEFCADQAADGVRYVEVTFTALGHGSRLGDLAMPLEAVLDGLVEGAATTGIGYGVILDHPRRRSVERARRTLDLAVRHAADGVVGIGLAGREEHPVEPFAEVFADARAAGVHVVHHAGETCGPASVRAALDAGRAERIGHGIRALDDPDLVAELRERRIPLEVCPSSNAALGLVGSLAGHPLARMLAAGLTVAVGTDVPDVTGRDLTAELAAVRDTLELDDAAIAGLNRTAIDASFAPAAVKAELHRGTARWLDGVPDPA</sequence>
<proteinExistence type="inferred from homology"/>
<evidence type="ECO:0000256" key="2">
    <source>
        <dbReference type="ARBA" id="ARBA00006676"/>
    </source>
</evidence>
<comment type="caution">
    <text evidence="7">The sequence shown here is derived from an EMBL/GenBank/DDBJ whole genome shotgun (WGS) entry which is preliminary data.</text>
</comment>
<accession>A0ABT0ZYH8</accession>
<evidence type="ECO:0000256" key="3">
    <source>
        <dbReference type="ARBA" id="ARBA00022723"/>
    </source>
</evidence>
<name>A0ABT0ZYH8_9PSEU</name>
<protein>
    <submittedName>
        <fullName evidence="7">Adenosine deaminase</fullName>
        <ecNumber evidence="7">3.5.4.4</ecNumber>
    </submittedName>
</protein>
<reference evidence="7" key="1">
    <citation type="submission" date="2021-04" db="EMBL/GenBank/DDBJ databases">
        <title>Pseudonocardia sp. nov., isolated from sandy soil of mangrove forest.</title>
        <authorList>
            <person name="Zan Z."/>
            <person name="Huang R."/>
            <person name="Liu W."/>
        </authorList>
    </citation>
    <scope>NUCLEOTIDE SEQUENCE</scope>
    <source>
        <strain evidence="7">S2-4</strain>
    </source>
</reference>
<comment type="similarity">
    <text evidence="2">Belongs to the metallo-dependent hydrolases superfamily. Adenosine and AMP deaminases family.</text>
</comment>
<dbReference type="PANTHER" id="PTHR43114:SF6">
    <property type="entry name" value="ADENINE DEAMINASE"/>
    <property type="match status" value="1"/>
</dbReference>
<keyword evidence="4 7" id="KW-0378">Hydrolase</keyword>
<keyword evidence="5" id="KW-0862">Zinc</keyword>
<dbReference type="InterPro" id="IPR001365">
    <property type="entry name" value="A_deaminase_dom"/>
</dbReference>
<dbReference type="RefSeq" id="WP_252437930.1">
    <property type="nucleotide sequence ID" value="NZ_JAGSOV010000024.1"/>
</dbReference>
<evidence type="ECO:0000313" key="7">
    <source>
        <dbReference type="EMBL" id="MCO1655802.1"/>
    </source>
</evidence>
<dbReference type="Proteomes" id="UP001165283">
    <property type="component" value="Unassembled WGS sequence"/>
</dbReference>
<dbReference type="EMBL" id="JAGSOV010000024">
    <property type="protein sequence ID" value="MCO1655802.1"/>
    <property type="molecule type" value="Genomic_DNA"/>
</dbReference>
<evidence type="ECO:0000313" key="8">
    <source>
        <dbReference type="Proteomes" id="UP001165283"/>
    </source>
</evidence>
<evidence type="ECO:0000259" key="6">
    <source>
        <dbReference type="Pfam" id="PF00962"/>
    </source>
</evidence>
<dbReference type="EC" id="3.5.4.4" evidence="7"/>
<dbReference type="GO" id="GO:0016787">
    <property type="term" value="F:hydrolase activity"/>
    <property type="evidence" value="ECO:0007669"/>
    <property type="project" value="UniProtKB-KW"/>
</dbReference>
<dbReference type="NCBIfam" id="TIGR01430">
    <property type="entry name" value="aden_deam"/>
    <property type="match status" value="1"/>
</dbReference>
<organism evidence="7 8">
    <name type="scientific">Pseudonocardia humida</name>
    <dbReference type="NCBI Taxonomy" id="2800819"/>
    <lineage>
        <taxon>Bacteria</taxon>
        <taxon>Bacillati</taxon>
        <taxon>Actinomycetota</taxon>
        <taxon>Actinomycetes</taxon>
        <taxon>Pseudonocardiales</taxon>
        <taxon>Pseudonocardiaceae</taxon>
        <taxon>Pseudonocardia</taxon>
    </lineage>
</organism>
<evidence type="ECO:0000256" key="4">
    <source>
        <dbReference type="ARBA" id="ARBA00022801"/>
    </source>
</evidence>
<comment type="cofactor">
    <cofactor evidence="1">
        <name>Zn(2+)</name>
        <dbReference type="ChEBI" id="CHEBI:29105"/>
    </cofactor>
</comment>